<evidence type="ECO:0000313" key="1">
    <source>
        <dbReference type="EMBL" id="JAD28869.1"/>
    </source>
</evidence>
<protein>
    <submittedName>
        <fullName evidence="1">Uncharacterized protein</fullName>
    </submittedName>
</protein>
<name>A0A0A8YQ21_ARUDO</name>
<reference evidence="1" key="2">
    <citation type="journal article" date="2015" name="Data Brief">
        <title>Shoot transcriptome of the giant reed, Arundo donax.</title>
        <authorList>
            <person name="Barrero R.A."/>
            <person name="Guerrero F.D."/>
            <person name="Moolhuijzen P."/>
            <person name="Goolsby J.A."/>
            <person name="Tidwell J."/>
            <person name="Bellgard S.E."/>
            <person name="Bellgard M.I."/>
        </authorList>
    </citation>
    <scope>NUCLEOTIDE SEQUENCE</scope>
    <source>
        <tissue evidence="1">Shoot tissue taken approximately 20 cm above the soil surface</tissue>
    </source>
</reference>
<dbReference type="EMBL" id="GBRH01269026">
    <property type="protein sequence ID" value="JAD28869.1"/>
    <property type="molecule type" value="Transcribed_RNA"/>
</dbReference>
<organism evidence="1">
    <name type="scientific">Arundo donax</name>
    <name type="common">Giant reed</name>
    <name type="synonym">Donax arundinaceus</name>
    <dbReference type="NCBI Taxonomy" id="35708"/>
    <lineage>
        <taxon>Eukaryota</taxon>
        <taxon>Viridiplantae</taxon>
        <taxon>Streptophyta</taxon>
        <taxon>Embryophyta</taxon>
        <taxon>Tracheophyta</taxon>
        <taxon>Spermatophyta</taxon>
        <taxon>Magnoliopsida</taxon>
        <taxon>Liliopsida</taxon>
        <taxon>Poales</taxon>
        <taxon>Poaceae</taxon>
        <taxon>PACMAD clade</taxon>
        <taxon>Arundinoideae</taxon>
        <taxon>Arundineae</taxon>
        <taxon>Arundo</taxon>
    </lineage>
</organism>
<sequence length="36" mass="4410">MCWLFCRMVTYTVSCQSRSRYINDLMCYWSAFSFPL</sequence>
<reference evidence="1" key="1">
    <citation type="submission" date="2014-09" db="EMBL/GenBank/DDBJ databases">
        <authorList>
            <person name="Magalhaes I.L.F."/>
            <person name="Oliveira U."/>
            <person name="Santos F.R."/>
            <person name="Vidigal T.H.D.A."/>
            <person name="Brescovit A.D."/>
            <person name="Santos A.J."/>
        </authorList>
    </citation>
    <scope>NUCLEOTIDE SEQUENCE</scope>
    <source>
        <tissue evidence="1">Shoot tissue taken approximately 20 cm above the soil surface</tissue>
    </source>
</reference>
<dbReference type="AlphaFoldDB" id="A0A0A8YQ21"/>
<proteinExistence type="predicted"/>
<accession>A0A0A8YQ21</accession>